<protein>
    <submittedName>
        <fullName evidence="1">Uncharacterized protein</fullName>
    </submittedName>
</protein>
<keyword evidence="2" id="KW-1185">Reference proteome</keyword>
<dbReference type="AlphaFoldDB" id="A0A1L3EPK2"/>
<sequence>MNLDSVIGKAYSEFKEALEADAKSSGGVVDVVQLPPLDEGRSRPGVFEPPFPEYESFGTIDVDDPAVHMPTEYQAGPGGSEPAYPRKLLVVHVRGGKIMAARYVSSVMDA</sequence>
<accession>A0A1L3EPK2</accession>
<proteinExistence type="predicted"/>
<evidence type="ECO:0000313" key="2">
    <source>
        <dbReference type="Proteomes" id="UP000182987"/>
    </source>
</evidence>
<dbReference type="RefSeq" id="WP_046979923.1">
    <property type="nucleotide sequence ID" value="NZ_CP017480.1"/>
</dbReference>
<name>A0A1L3EPK2_9GAMM</name>
<organism evidence="1 2">
    <name type="scientific">Luteibacter rhizovicinus DSM 16549</name>
    <dbReference type="NCBI Taxonomy" id="1440763"/>
    <lineage>
        <taxon>Bacteria</taxon>
        <taxon>Pseudomonadati</taxon>
        <taxon>Pseudomonadota</taxon>
        <taxon>Gammaproteobacteria</taxon>
        <taxon>Lysobacterales</taxon>
        <taxon>Rhodanobacteraceae</taxon>
        <taxon>Luteibacter</taxon>
    </lineage>
</organism>
<dbReference type="EMBL" id="CP017480">
    <property type="protein sequence ID" value="APG02989.1"/>
    <property type="molecule type" value="Genomic_DNA"/>
</dbReference>
<gene>
    <name evidence="1" type="ORF">BJI69_03090</name>
</gene>
<dbReference type="Proteomes" id="UP000182987">
    <property type="component" value="Chromosome"/>
</dbReference>
<reference evidence="2" key="1">
    <citation type="submission" date="2016-09" db="EMBL/GenBank/DDBJ databases">
        <authorList>
            <person name="Lysoe E."/>
        </authorList>
    </citation>
    <scope>NUCLEOTIDE SEQUENCE [LARGE SCALE GENOMIC DNA]</scope>
    <source>
        <strain evidence="2">LJ96T</strain>
    </source>
</reference>
<evidence type="ECO:0000313" key="1">
    <source>
        <dbReference type="EMBL" id="APG02989.1"/>
    </source>
</evidence>
<dbReference type="KEGG" id="lrz:BJI69_03090"/>